<organism evidence="5 6">
    <name type="scientific">Ramalina farinacea</name>
    <dbReference type="NCBI Taxonomy" id="258253"/>
    <lineage>
        <taxon>Eukaryota</taxon>
        <taxon>Fungi</taxon>
        <taxon>Dikarya</taxon>
        <taxon>Ascomycota</taxon>
        <taxon>Pezizomycotina</taxon>
        <taxon>Lecanoromycetes</taxon>
        <taxon>OSLEUM clade</taxon>
        <taxon>Lecanoromycetidae</taxon>
        <taxon>Lecanorales</taxon>
        <taxon>Lecanorineae</taxon>
        <taxon>Ramalinaceae</taxon>
        <taxon>Ramalina</taxon>
    </lineage>
</organism>
<dbReference type="EMBL" id="JAPUFD010000011">
    <property type="protein sequence ID" value="MDI1490226.1"/>
    <property type="molecule type" value="Genomic_DNA"/>
</dbReference>
<dbReference type="Pfam" id="PF24587">
    <property type="entry name" value="DUF7612"/>
    <property type="match status" value="1"/>
</dbReference>
<gene>
    <name evidence="5" type="ORF">OHK93_001426</name>
</gene>
<feature type="domain" description="DUF7612" evidence="3">
    <location>
        <begin position="658"/>
        <end position="781"/>
    </location>
</feature>
<evidence type="ECO:0000259" key="4">
    <source>
        <dbReference type="Pfam" id="PF24588"/>
    </source>
</evidence>
<feature type="compositionally biased region" description="Polar residues" evidence="1">
    <location>
        <begin position="52"/>
        <end position="66"/>
    </location>
</feature>
<name>A0AA43QSA8_9LECA</name>
<feature type="compositionally biased region" description="Low complexity" evidence="1">
    <location>
        <begin position="210"/>
        <end position="228"/>
    </location>
</feature>
<evidence type="ECO:0000259" key="2">
    <source>
        <dbReference type="Pfam" id="PF24586"/>
    </source>
</evidence>
<comment type="caution">
    <text evidence="5">The sequence shown here is derived from an EMBL/GenBank/DDBJ whole genome shotgun (WGS) entry which is preliminary data.</text>
</comment>
<evidence type="ECO:0000313" key="6">
    <source>
        <dbReference type="Proteomes" id="UP001161017"/>
    </source>
</evidence>
<dbReference type="AlphaFoldDB" id="A0AA43QSA8"/>
<feature type="domain" description="DUF7611" evidence="2">
    <location>
        <begin position="532"/>
        <end position="654"/>
    </location>
</feature>
<feature type="domain" description="DUF7613" evidence="4">
    <location>
        <begin position="789"/>
        <end position="864"/>
    </location>
</feature>
<protein>
    <submittedName>
        <fullName evidence="5">Uncharacterized protein</fullName>
    </submittedName>
</protein>
<proteinExistence type="predicted"/>
<dbReference type="InterPro" id="IPR056031">
    <property type="entry name" value="DUF7612"/>
</dbReference>
<feature type="compositionally biased region" description="Polar residues" evidence="1">
    <location>
        <begin position="289"/>
        <end position="298"/>
    </location>
</feature>
<dbReference type="InterPro" id="IPR056032">
    <property type="entry name" value="DUF7613"/>
</dbReference>
<feature type="region of interest" description="Disordered" evidence="1">
    <location>
        <begin position="134"/>
        <end position="313"/>
    </location>
</feature>
<sequence length="867" mass="94985">MFPTAGAPEAAAKEAKALRLNKWKDRLFNADGVFGREVDDRESDAQDVAQFLGNSSRQIGRSTPSSHVPRLQTDKLDQYVSRPGSSSPPPPENIYHPARPRKNKGLQVAFVANPPDIIGEGGDEAETPAIFVSANKTGPADTLPERQPTLQRRPTGNIPPSLGDQDLDVDTNEAKPVSAVPQLSLGAFEQSPLSLENPRPQKPVTLGEHSPVSPISASSESSTSSPDPNLGRSIPLQASSGTLEPAQLTGGGNSLTPRRSPEQTSQGSARASPEPSSQSPGIGAAHLSTHGSGPQDQNHLARKPLPSAPHSKSTDIYFQSEAKSKAISLRHIAKGIGTDALEDFSTRVARFNSIFRLGIAVNQDILDIPFKTWIRTAAWWFLRGRAGLESAVRNASRLPAQEPSSELTSVPTELKQAYVNLGKASWIIKEITPSHPEIQRYGSASMHSMVAIIRNFGQQELAGLAQAHVDIVANMRALTISMKRNNRMPPDDIEVEGSDMRVVLDNFEVPVEIAKGFSPHLSELEDNNYELTMPLGDTSRYFTYSRLFGTGSILPRTGSQQRLTAPCIMTLVRGKEALDLTASLSNQEGSFGLKIQTIKEKPWHVTWKDMKWITSANSLHIILTGGIEFSIAFSEADYQSLWNICDYTRKVQKDFQGRKGEEIVFEAEIHDFQCIQTARHPSSFPQDPITGCAIRLFSKSKAFVDGTGRIMAGYRLMSRTPPGVKALSSISQEYGDDLPTLFGFSRRDERPRLGVRVPGSATFVLGFHTWDDLDGFYNIFTQRQALGYEERSASLPLQSLELVTEDQTLGKRSQHLSHVRWQSVKVLTPKARTSLTESTAETMQSLRIVAECDAGILTDRLNLGMPD</sequence>
<dbReference type="InterPro" id="IPR056030">
    <property type="entry name" value="DUF7611"/>
</dbReference>
<dbReference type="Proteomes" id="UP001161017">
    <property type="component" value="Unassembled WGS sequence"/>
</dbReference>
<evidence type="ECO:0000256" key="1">
    <source>
        <dbReference type="SAM" id="MobiDB-lite"/>
    </source>
</evidence>
<evidence type="ECO:0000259" key="3">
    <source>
        <dbReference type="Pfam" id="PF24587"/>
    </source>
</evidence>
<keyword evidence="6" id="KW-1185">Reference proteome</keyword>
<evidence type="ECO:0000313" key="5">
    <source>
        <dbReference type="EMBL" id="MDI1490226.1"/>
    </source>
</evidence>
<reference evidence="5" key="1">
    <citation type="journal article" date="2023" name="Genome Biol. Evol.">
        <title>First Whole Genome Sequence and Flow Cytometry Genome Size Data for the Lichen-Forming Fungus Ramalina farinacea (Ascomycota).</title>
        <authorList>
            <person name="Llewellyn T."/>
            <person name="Mian S."/>
            <person name="Hill R."/>
            <person name="Leitch I.J."/>
            <person name="Gaya E."/>
        </authorList>
    </citation>
    <scope>NUCLEOTIDE SEQUENCE</scope>
    <source>
        <strain evidence="5">LIQ254RAFAR</strain>
    </source>
</reference>
<dbReference type="Pfam" id="PF24588">
    <property type="entry name" value="DUF7613"/>
    <property type="match status" value="1"/>
</dbReference>
<feature type="compositionally biased region" description="Polar residues" evidence="1">
    <location>
        <begin position="254"/>
        <end position="280"/>
    </location>
</feature>
<dbReference type="Pfam" id="PF24586">
    <property type="entry name" value="DUF7611"/>
    <property type="match status" value="1"/>
</dbReference>
<accession>A0AA43QSA8</accession>
<feature type="region of interest" description="Disordered" evidence="1">
    <location>
        <begin position="52"/>
        <end position="101"/>
    </location>
</feature>